<comment type="caution">
    <text evidence="4">The sequence shown here is derived from an EMBL/GenBank/DDBJ whole genome shotgun (WGS) entry which is preliminary data.</text>
</comment>
<evidence type="ECO:0000313" key="4">
    <source>
        <dbReference type="EMBL" id="KMO83109.1"/>
    </source>
</evidence>
<keyword evidence="1" id="KW-0547">Nucleotide-binding</keyword>
<evidence type="ECO:0000313" key="5">
    <source>
        <dbReference type="Proteomes" id="UP000036176"/>
    </source>
</evidence>
<dbReference type="Gene3D" id="3.40.50.300">
    <property type="entry name" value="P-loop containing nucleotide triphosphate hydrolases"/>
    <property type="match status" value="1"/>
</dbReference>
<keyword evidence="5" id="KW-1185">Reference proteome</keyword>
<dbReference type="EC" id="4.6.1.1" evidence="4"/>
<dbReference type="Gene3D" id="3.30.70.1230">
    <property type="entry name" value="Nucleotide cyclase"/>
    <property type="match status" value="1"/>
</dbReference>
<dbReference type="GO" id="GO:0009190">
    <property type="term" value="P:cyclic nucleotide biosynthetic process"/>
    <property type="evidence" value="ECO:0007669"/>
    <property type="project" value="InterPro"/>
</dbReference>
<dbReference type="Proteomes" id="UP000036176">
    <property type="component" value="Unassembled WGS sequence"/>
</dbReference>
<name>A0A0J6WKG9_MYCCU</name>
<accession>A0A0J6WKG9</accession>
<dbReference type="PANTHER" id="PTHR16305:SF28">
    <property type="entry name" value="GUANYLATE CYCLASE DOMAIN-CONTAINING PROTEIN"/>
    <property type="match status" value="1"/>
</dbReference>
<dbReference type="InterPro" id="IPR041664">
    <property type="entry name" value="AAA_16"/>
</dbReference>
<dbReference type="Pfam" id="PF13191">
    <property type="entry name" value="AAA_16"/>
    <property type="match status" value="1"/>
</dbReference>
<organism evidence="4 5">
    <name type="scientific">Mycolicibacterium chubuense</name>
    <name type="common">Mycobacterium chubuense</name>
    <dbReference type="NCBI Taxonomy" id="1800"/>
    <lineage>
        <taxon>Bacteria</taxon>
        <taxon>Bacillati</taxon>
        <taxon>Actinomycetota</taxon>
        <taxon>Actinomycetes</taxon>
        <taxon>Mycobacteriales</taxon>
        <taxon>Mycobacteriaceae</taxon>
        <taxon>Mycolicibacterium</taxon>
    </lineage>
</organism>
<dbReference type="RefSeq" id="WP_048417445.1">
    <property type="nucleotide sequence ID" value="NZ_JYNX01000025.1"/>
</dbReference>
<feature type="domain" description="Guanylate cyclase" evidence="3">
    <location>
        <begin position="46"/>
        <end position="177"/>
    </location>
</feature>
<keyword evidence="2" id="KW-0067">ATP-binding</keyword>
<dbReference type="SMART" id="SM00044">
    <property type="entry name" value="CYCc"/>
    <property type="match status" value="1"/>
</dbReference>
<dbReference type="InterPro" id="IPR029787">
    <property type="entry name" value="Nucleotide_cyclase"/>
</dbReference>
<evidence type="ECO:0000256" key="1">
    <source>
        <dbReference type="ARBA" id="ARBA00022741"/>
    </source>
</evidence>
<dbReference type="InterPro" id="IPR027417">
    <property type="entry name" value="P-loop_NTPase"/>
</dbReference>
<gene>
    <name evidence="4" type="primary">cyaB_3</name>
    <name evidence="4" type="ORF">MCHUDSM44219_01367</name>
</gene>
<proteinExistence type="predicted"/>
<reference evidence="4 5" key="1">
    <citation type="journal article" date="2015" name="Genome Biol. Evol.">
        <title>Characterization of Three Mycobacterium spp. with Potential Use in Bioremediation by Genome Sequencing and Comparative Genomics.</title>
        <authorList>
            <person name="Das S."/>
            <person name="Pettersson B.M."/>
            <person name="Behra P.R."/>
            <person name="Ramesh M."/>
            <person name="Dasgupta S."/>
            <person name="Bhattacharya A."/>
            <person name="Kirsebom L.A."/>
        </authorList>
    </citation>
    <scope>NUCLEOTIDE SEQUENCE [LARGE SCALE GENOMIC DNA]</scope>
    <source>
        <strain evidence="4 5">DSM 44219</strain>
    </source>
</reference>
<sequence>MSGPEVETVASCGSCGNDLRARSRFCDVCGSPVRVGSASGERKLVTVLFADVVGSMRLAADLDPERLREIMNELFNRCAAVVQRYQGTTCAFTGDGLMALFGAPLALEDHALRACIAALEIQSVAEALSAEIARRDGVALTLRVGLNSGSVVVGEIGSGPGRYTATGHAVGMAQRMEAAAAPGGVLCSMATADLVQRATRMGPAVNVRVKGAVDPVSARELLGVEAGRMVMGRNEAAMVGREAELRRLAAVVENGGEAHLVAVAGSPGVGKSRLIEEFARRATNAGAAVVLTGCDAHSMPVAFLALSRVLRAMFGVDDLGSDDARERVLEQLPMRSTDAQILFEAMGLTDGTWPALHVGADGRRHRLAETMRRFVRRHAGPVVIVIEDVHWVDAASEAVLADFVAGPNPTSAILVVTHRPEYRGVLRRQGQLTVTLEPLDGSLTVDLALNLLGRDDAVRLLATRIAGAAGGNPYFVEEIVRDLAGRGVLAGGRGDYRLVGDVGDVGDIGVPVTVQAVLAARIDRLEPAAKEVLNAAAVIGTRFDRDTLEVLASGGLAAQLAELVATELIDQTEFTPRQRYCFRHPLVRTVAYESQMSTHRARAHRQLASAIEARGAQDESAAMIATHLEAAGELKAACRWHLRAAEWLRMRDMSAARQQWESAVRLADQLPAGSDETVALRIAPRAMLVSTELFVGADPANERRFRELRELTTRAGDLHALALALAGRIVTFIVNSNRVPEAIPLAAELADLLDHLGPAPPEELEILYSAIAFGHWVNCEFDAALEVIGRSVSLELERPSIDRAVAYAITGLCEVCIGDRAGGVAHIRLATELARDLPPVSYSTVSLYWAILAMMGLYVADELVEEMREGLVRAESFGDRFGVIAAQWTYATMLLQTESPCREEAFDLLRKAEAGITAHHLQSFALAITGTQLAREAARNGDRDEAIELMRRLTTLHTHDAPLVHLGCPSETLCELLLDRRRPEDLLEVESVLELWHARTPGMPPMDLWTIRINALLASARGDQHRCRQLMGEYATACETTGYRHHWGGPHPALTRSEG</sequence>
<dbReference type="EMBL" id="JYNX01000025">
    <property type="protein sequence ID" value="KMO83109.1"/>
    <property type="molecule type" value="Genomic_DNA"/>
</dbReference>
<dbReference type="CDD" id="cd07302">
    <property type="entry name" value="CHD"/>
    <property type="match status" value="1"/>
</dbReference>
<dbReference type="Gene3D" id="1.25.40.10">
    <property type="entry name" value="Tetratricopeptide repeat domain"/>
    <property type="match status" value="1"/>
</dbReference>
<dbReference type="PANTHER" id="PTHR16305">
    <property type="entry name" value="TESTICULAR SOLUBLE ADENYLYL CYCLASE"/>
    <property type="match status" value="1"/>
</dbReference>
<dbReference type="GO" id="GO:0005737">
    <property type="term" value="C:cytoplasm"/>
    <property type="evidence" value="ECO:0007669"/>
    <property type="project" value="TreeGrafter"/>
</dbReference>
<dbReference type="AlphaFoldDB" id="A0A0J6WKG9"/>
<evidence type="ECO:0000256" key="2">
    <source>
        <dbReference type="ARBA" id="ARBA00022840"/>
    </source>
</evidence>
<dbReference type="InterPro" id="IPR001054">
    <property type="entry name" value="A/G_cyclase"/>
</dbReference>
<dbReference type="SUPFAM" id="SSF52540">
    <property type="entry name" value="P-loop containing nucleoside triphosphate hydrolases"/>
    <property type="match status" value="1"/>
</dbReference>
<dbReference type="GO" id="GO:0035556">
    <property type="term" value="P:intracellular signal transduction"/>
    <property type="evidence" value="ECO:0007669"/>
    <property type="project" value="InterPro"/>
</dbReference>
<dbReference type="InterPro" id="IPR011990">
    <property type="entry name" value="TPR-like_helical_dom_sf"/>
</dbReference>
<dbReference type="SUPFAM" id="SSF55073">
    <property type="entry name" value="Nucleotide cyclase"/>
    <property type="match status" value="1"/>
</dbReference>
<dbReference type="Pfam" id="PF00211">
    <property type="entry name" value="Guanylate_cyc"/>
    <property type="match status" value="1"/>
</dbReference>
<keyword evidence="4" id="KW-0456">Lyase</keyword>
<protein>
    <submittedName>
        <fullName evidence="4">Adenylate cyclase 2</fullName>
        <ecNumber evidence="4">4.6.1.1</ecNumber>
    </submittedName>
</protein>
<dbReference type="GO" id="GO:0004016">
    <property type="term" value="F:adenylate cyclase activity"/>
    <property type="evidence" value="ECO:0007669"/>
    <property type="project" value="UniProtKB-EC"/>
</dbReference>
<dbReference type="PATRIC" id="fig|1800.3.peg.1375"/>
<dbReference type="PROSITE" id="PS50125">
    <property type="entry name" value="GUANYLATE_CYCLASE_2"/>
    <property type="match status" value="1"/>
</dbReference>
<dbReference type="GO" id="GO:0005524">
    <property type="term" value="F:ATP binding"/>
    <property type="evidence" value="ECO:0007669"/>
    <property type="project" value="UniProtKB-KW"/>
</dbReference>
<evidence type="ECO:0000259" key="3">
    <source>
        <dbReference type="PROSITE" id="PS50125"/>
    </source>
</evidence>